<accession>A0ABD0KDR3</accession>
<keyword evidence="1" id="KW-0812">Transmembrane</keyword>
<dbReference type="Proteomes" id="UP001519460">
    <property type="component" value="Unassembled WGS sequence"/>
</dbReference>
<keyword evidence="3" id="KW-1185">Reference proteome</keyword>
<evidence type="ECO:0000313" key="3">
    <source>
        <dbReference type="Proteomes" id="UP001519460"/>
    </source>
</evidence>
<evidence type="ECO:0000313" key="2">
    <source>
        <dbReference type="EMBL" id="KAK7485151.1"/>
    </source>
</evidence>
<feature type="transmembrane region" description="Helical" evidence="1">
    <location>
        <begin position="20"/>
        <end position="44"/>
    </location>
</feature>
<dbReference type="AlphaFoldDB" id="A0ABD0KDR3"/>
<gene>
    <name evidence="2" type="ORF">BaRGS_00023561</name>
</gene>
<protein>
    <submittedName>
        <fullName evidence="2">Uncharacterized protein</fullName>
    </submittedName>
</protein>
<keyword evidence="1" id="KW-0472">Membrane</keyword>
<name>A0ABD0KDR3_9CAEN</name>
<keyword evidence="1" id="KW-1133">Transmembrane helix</keyword>
<evidence type="ECO:0000256" key="1">
    <source>
        <dbReference type="SAM" id="Phobius"/>
    </source>
</evidence>
<proteinExistence type="predicted"/>
<comment type="caution">
    <text evidence="2">The sequence shown here is derived from an EMBL/GenBank/DDBJ whole genome shotgun (WGS) entry which is preliminary data.</text>
</comment>
<sequence>MEYGGSYMRSAGQEMPLYQYLLLDVMAVIVGVVSLYLMILCLLVQRLYQKTFEGGNRRRRIITMTG</sequence>
<reference evidence="2 3" key="1">
    <citation type="journal article" date="2023" name="Sci. Data">
        <title>Genome assembly of the Korean intertidal mud-creeper Batillaria attramentaria.</title>
        <authorList>
            <person name="Patra A.K."/>
            <person name="Ho P.T."/>
            <person name="Jun S."/>
            <person name="Lee S.J."/>
            <person name="Kim Y."/>
            <person name="Won Y.J."/>
        </authorList>
    </citation>
    <scope>NUCLEOTIDE SEQUENCE [LARGE SCALE GENOMIC DNA]</scope>
    <source>
        <strain evidence="2">Wonlab-2016</strain>
    </source>
</reference>
<dbReference type="EMBL" id="JACVVK020000198">
    <property type="protein sequence ID" value="KAK7485151.1"/>
    <property type="molecule type" value="Genomic_DNA"/>
</dbReference>
<organism evidence="2 3">
    <name type="scientific">Batillaria attramentaria</name>
    <dbReference type="NCBI Taxonomy" id="370345"/>
    <lineage>
        <taxon>Eukaryota</taxon>
        <taxon>Metazoa</taxon>
        <taxon>Spiralia</taxon>
        <taxon>Lophotrochozoa</taxon>
        <taxon>Mollusca</taxon>
        <taxon>Gastropoda</taxon>
        <taxon>Caenogastropoda</taxon>
        <taxon>Sorbeoconcha</taxon>
        <taxon>Cerithioidea</taxon>
        <taxon>Batillariidae</taxon>
        <taxon>Batillaria</taxon>
    </lineage>
</organism>